<dbReference type="Pfam" id="PF02518">
    <property type="entry name" value="HATPase_c"/>
    <property type="match status" value="1"/>
</dbReference>
<evidence type="ECO:0000313" key="10">
    <source>
        <dbReference type="EMBL" id="OGF22787.1"/>
    </source>
</evidence>
<dbReference type="Gene3D" id="3.30.565.10">
    <property type="entry name" value="Histidine kinase-like ATPase, C-terminal domain"/>
    <property type="match status" value="1"/>
</dbReference>
<dbReference type="STRING" id="1797985.A2Y83_03970"/>
<dbReference type="EMBL" id="MFFS01000013">
    <property type="protein sequence ID" value="OGF22787.1"/>
    <property type="molecule type" value="Genomic_DNA"/>
</dbReference>
<dbReference type="SUPFAM" id="SSF55874">
    <property type="entry name" value="ATPase domain of HSP90 chaperone/DNA topoisomerase II/histidine kinase"/>
    <property type="match status" value="1"/>
</dbReference>
<comment type="catalytic activity">
    <reaction evidence="1">
        <text>ATP + protein L-histidine = ADP + protein N-phospho-L-histidine.</text>
        <dbReference type="EC" id="2.7.13.3"/>
    </reaction>
</comment>
<dbReference type="PANTHER" id="PTHR43065">
    <property type="entry name" value="SENSOR HISTIDINE KINASE"/>
    <property type="match status" value="1"/>
</dbReference>
<proteinExistence type="predicted"/>
<dbReference type="CDD" id="cd00075">
    <property type="entry name" value="HATPase"/>
    <property type="match status" value="1"/>
</dbReference>
<dbReference type="PROSITE" id="PS50109">
    <property type="entry name" value="HIS_KIN"/>
    <property type="match status" value="1"/>
</dbReference>
<dbReference type="PRINTS" id="PR00344">
    <property type="entry name" value="BCTRLSENSOR"/>
</dbReference>
<organism evidence="10 11">
    <name type="scientific">Candidatus Falkowbacteria bacterium RBG_13_39_14</name>
    <dbReference type="NCBI Taxonomy" id="1797985"/>
    <lineage>
        <taxon>Bacteria</taxon>
        <taxon>Candidatus Falkowiibacteriota</taxon>
    </lineage>
</organism>
<evidence type="ECO:0000313" key="11">
    <source>
        <dbReference type="Proteomes" id="UP000178323"/>
    </source>
</evidence>
<dbReference type="GO" id="GO:0000160">
    <property type="term" value="P:phosphorelay signal transduction system"/>
    <property type="evidence" value="ECO:0007669"/>
    <property type="project" value="UniProtKB-KW"/>
</dbReference>
<keyword evidence="3" id="KW-0597">Phosphoprotein</keyword>
<evidence type="ECO:0000256" key="5">
    <source>
        <dbReference type="ARBA" id="ARBA00022741"/>
    </source>
</evidence>
<evidence type="ECO:0000256" key="7">
    <source>
        <dbReference type="ARBA" id="ARBA00022840"/>
    </source>
</evidence>
<sequence>MGEEFICNGSEKDRLVAIGVLAAGIAHDINNITSWLPDKQLLLLCLSKITKTMGNEQQAMAKDSILCLEKWAEATGAAVAAISDLCKLQLEAAAGKEMAKTTVYLPKLLKDTIACAKSTAEKLEIQLSCNILADTILICSSSRMRQLFLNLITNAICALKNKAGMRKIDIRLYEKPDSSVVFSISDNGCGIPENQIAHICKRGFTTKRDGYGIGLATVRAVVEENNGEITVESKAGAGTTFKIEFPLTDL</sequence>
<evidence type="ECO:0000259" key="9">
    <source>
        <dbReference type="PROSITE" id="PS50109"/>
    </source>
</evidence>
<evidence type="ECO:0000256" key="2">
    <source>
        <dbReference type="ARBA" id="ARBA00012438"/>
    </source>
</evidence>
<dbReference type="Proteomes" id="UP000178323">
    <property type="component" value="Unassembled WGS sequence"/>
</dbReference>
<dbReference type="GO" id="GO:0004673">
    <property type="term" value="F:protein histidine kinase activity"/>
    <property type="evidence" value="ECO:0007669"/>
    <property type="project" value="UniProtKB-EC"/>
</dbReference>
<name>A0A1F5S7Y9_9BACT</name>
<keyword evidence="8" id="KW-0902">Two-component regulatory system</keyword>
<dbReference type="InterPro" id="IPR004358">
    <property type="entry name" value="Sig_transdc_His_kin-like_C"/>
</dbReference>
<keyword evidence="7" id="KW-0067">ATP-binding</keyword>
<dbReference type="InterPro" id="IPR005467">
    <property type="entry name" value="His_kinase_dom"/>
</dbReference>
<evidence type="ECO:0000256" key="3">
    <source>
        <dbReference type="ARBA" id="ARBA00022553"/>
    </source>
</evidence>
<comment type="caution">
    <text evidence="10">The sequence shown here is derived from an EMBL/GenBank/DDBJ whole genome shotgun (WGS) entry which is preliminary data.</text>
</comment>
<dbReference type="AlphaFoldDB" id="A0A1F5S7Y9"/>
<dbReference type="SMART" id="SM00387">
    <property type="entry name" value="HATPase_c"/>
    <property type="match status" value="1"/>
</dbReference>
<evidence type="ECO:0000256" key="8">
    <source>
        <dbReference type="ARBA" id="ARBA00023012"/>
    </source>
</evidence>
<gene>
    <name evidence="10" type="ORF">A2Y83_03970</name>
</gene>
<evidence type="ECO:0000256" key="4">
    <source>
        <dbReference type="ARBA" id="ARBA00022679"/>
    </source>
</evidence>
<reference evidence="10 11" key="1">
    <citation type="journal article" date="2016" name="Nat. Commun.">
        <title>Thousands of microbial genomes shed light on interconnected biogeochemical processes in an aquifer system.</title>
        <authorList>
            <person name="Anantharaman K."/>
            <person name="Brown C.T."/>
            <person name="Hug L.A."/>
            <person name="Sharon I."/>
            <person name="Castelle C.J."/>
            <person name="Probst A.J."/>
            <person name="Thomas B.C."/>
            <person name="Singh A."/>
            <person name="Wilkins M.J."/>
            <person name="Karaoz U."/>
            <person name="Brodie E.L."/>
            <person name="Williams K.H."/>
            <person name="Hubbard S.S."/>
            <person name="Banfield J.F."/>
        </authorList>
    </citation>
    <scope>NUCLEOTIDE SEQUENCE [LARGE SCALE GENOMIC DNA]</scope>
</reference>
<protein>
    <recommendedName>
        <fullName evidence="2">histidine kinase</fullName>
        <ecNumber evidence="2">2.7.13.3</ecNumber>
    </recommendedName>
</protein>
<feature type="domain" description="Histidine kinase" evidence="9">
    <location>
        <begin position="24"/>
        <end position="249"/>
    </location>
</feature>
<accession>A0A1F5S7Y9</accession>
<dbReference type="InterPro" id="IPR003594">
    <property type="entry name" value="HATPase_dom"/>
</dbReference>
<dbReference type="EC" id="2.7.13.3" evidence="2"/>
<keyword evidence="5" id="KW-0547">Nucleotide-binding</keyword>
<dbReference type="PANTHER" id="PTHR43065:SF10">
    <property type="entry name" value="PEROXIDE STRESS-ACTIVATED HISTIDINE KINASE MAK3"/>
    <property type="match status" value="1"/>
</dbReference>
<dbReference type="InterPro" id="IPR036890">
    <property type="entry name" value="HATPase_C_sf"/>
</dbReference>
<keyword evidence="6" id="KW-0418">Kinase</keyword>
<dbReference type="GO" id="GO:0005524">
    <property type="term" value="F:ATP binding"/>
    <property type="evidence" value="ECO:0007669"/>
    <property type="project" value="UniProtKB-KW"/>
</dbReference>
<evidence type="ECO:0000256" key="1">
    <source>
        <dbReference type="ARBA" id="ARBA00000085"/>
    </source>
</evidence>
<keyword evidence="4" id="KW-0808">Transferase</keyword>
<evidence type="ECO:0000256" key="6">
    <source>
        <dbReference type="ARBA" id="ARBA00022777"/>
    </source>
</evidence>